<dbReference type="OrthoDB" id="9800202at2"/>
<evidence type="ECO:0000313" key="7">
    <source>
        <dbReference type="Proteomes" id="UP000219573"/>
    </source>
</evidence>
<dbReference type="AlphaFoldDB" id="A0A285F5V3"/>
<proteinExistence type="predicted"/>
<reference evidence="7" key="1">
    <citation type="submission" date="2017-09" db="EMBL/GenBank/DDBJ databases">
        <authorList>
            <person name="Varghese N."/>
            <person name="Submissions S."/>
        </authorList>
    </citation>
    <scope>NUCLEOTIDE SEQUENCE [LARGE SCALE GENOMIC DNA]</scope>
    <source>
        <strain evidence="7">MSL47</strain>
    </source>
</reference>
<evidence type="ECO:0000256" key="4">
    <source>
        <dbReference type="ARBA" id="ARBA00023136"/>
    </source>
</evidence>
<name>A0A285F5V3_9FIRM</name>
<dbReference type="Pfam" id="PF06803">
    <property type="entry name" value="DUF1232"/>
    <property type="match status" value="1"/>
</dbReference>
<evidence type="ECO:0000313" key="6">
    <source>
        <dbReference type="EMBL" id="SNY05756.1"/>
    </source>
</evidence>
<keyword evidence="2" id="KW-0812">Transmembrane</keyword>
<protein>
    <recommendedName>
        <fullName evidence="5">DUF1232 domain-containing protein</fullName>
    </recommendedName>
</protein>
<dbReference type="RefSeq" id="WP_097016180.1">
    <property type="nucleotide sequence ID" value="NZ_OBDZ01000001.1"/>
</dbReference>
<evidence type="ECO:0000256" key="2">
    <source>
        <dbReference type="ARBA" id="ARBA00022692"/>
    </source>
</evidence>
<gene>
    <name evidence="6" type="ORF">SAMN06265827_101135</name>
</gene>
<feature type="domain" description="DUF1232" evidence="5">
    <location>
        <begin position="73"/>
        <end position="106"/>
    </location>
</feature>
<comment type="subcellular location">
    <subcellularLocation>
        <location evidence="1">Endomembrane system</location>
        <topology evidence="1">Multi-pass membrane protein</topology>
    </subcellularLocation>
</comment>
<keyword evidence="3" id="KW-1133">Transmembrane helix</keyword>
<keyword evidence="4" id="KW-0472">Membrane</keyword>
<dbReference type="GO" id="GO:0012505">
    <property type="term" value="C:endomembrane system"/>
    <property type="evidence" value="ECO:0007669"/>
    <property type="project" value="UniProtKB-SubCell"/>
</dbReference>
<keyword evidence="7" id="KW-1185">Reference proteome</keyword>
<accession>A0A285F5V3</accession>
<organism evidence="6 7">
    <name type="scientific">Orenia metallireducens</name>
    <dbReference type="NCBI Taxonomy" id="1413210"/>
    <lineage>
        <taxon>Bacteria</taxon>
        <taxon>Bacillati</taxon>
        <taxon>Bacillota</taxon>
        <taxon>Clostridia</taxon>
        <taxon>Halanaerobiales</taxon>
        <taxon>Halobacteroidaceae</taxon>
        <taxon>Orenia</taxon>
    </lineage>
</organism>
<evidence type="ECO:0000256" key="3">
    <source>
        <dbReference type="ARBA" id="ARBA00022989"/>
    </source>
</evidence>
<sequence length="133" mass="14911">MFNFSEAQVLKLLGKLANKWGTGHNSITRILSKIENFLDKHSDKLKSLDKVKLLVAMLKDHSDQKFKIEDGALGMIIACLAYIILPSDVVPDFIPIAGFADDAAALKIAWDQIRGEVKRYKLWQASQLIDKAQ</sequence>
<evidence type="ECO:0000259" key="5">
    <source>
        <dbReference type="Pfam" id="PF06803"/>
    </source>
</evidence>
<dbReference type="Proteomes" id="UP000219573">
    <property type="component" value="Unassembled WGS sequence"/>
</dbReference>
<evidence type="ECO:0000256" key="1">
    <source>
        <dbReference type="ARBA" id="ARBA00004127"/>
    </source>
</evidence>
<dbReference type="EMBL" id="OBDZ01000001">
    <property type="protein sequence ID" value="SNY05756.1"/>
    <property type="molecule type" value="Genomic_DNA"/>
</dbReference>
<dbReference type="InterPro" id="IPR010652">
    <property type="entry name" value="DUF1232"/>
</dbReference>